<dbReference type="InterPro" id="IPR005232">
    <property type="entry name" value="LarE"/>
</dbReference>
<dbReference type="InterPro" id="IPR052188">
    <property type="entry name" value="Ni-pincer_cofactor_biosynth"/>
</dbReference>
<dbReference type="EMBL" id="BAOS01000028">
    <property type="protein sequence ID" value="GAX61909.1"/>
    <property type="molecule type" value="Genomic_DNA"/>
</dbReference>
<dbReference type="RefSeq" id="WP_096895283.1">
    <property type="nucleotide sequence ID" value="NZ_BAOS01000028.1"/>
</dbReference>
<proteinExistence type="predicted"/>
<comment type="caution">
    <text evidence="2">The sequence shown here is derived from an EMBL/GenBank/DDBJ whole genome shotgun (WGS) entry which is preliminary data.</text>
</comment>
<feature type="active site" description="Nucleophile and sulfur donor" evidence="1">
    <location>
        <position position="203"/>
    </location>
</feature>
<reference evidence="2 3" key="1">
    <citation type="journal article" date="2017" name="Environ. Microbiol. Rep.">
        <title>Genetic diversity of marine anaerobic ammonium-oxidizing bacteria as revealed by genomic and proteomic analyses of 'Candidatus Scalindua japonica'.</title>
        <authorList>
            <person name="Oshiki M."/>
            <person name="Mizuto K."/>
            <person name="Kimura Z."/>
            <person name="Kindaichi T."/>
            <person name="Satoh H."/>
            <person name="Okabe S."/>
        </authorList>
    </citation>
    <scope>NUCLEOTIDE SEQUENCE [LARGE SCALE GENOMIC DNA]</scope>
    <source>
        <strain evidence="3">husup-a2</strain>
    </source>
</reference>
<dbReference type="GO" id="GO:0016783">
    <property type="term" value="F:sulfurtransferase activity"/>
    <property type="evidence" value="ECO:0007669"/>
    <property type="project" value="InterPro"/>
</dbReference>
<organism evidence="2 3">
    <name type="scientific">Candidatus Scalindua japonica</name>
    <dbReference type="NCBI Taxonomy" id="1284222"/>
    <lineage>
        <taxon>Bacteria</taxon>
        <taxon>Pseudomonadati</taxon>
        <taxon>Planctomycetota</taxon>
        <taxon>Candidatus Brocadiia</taxon>
        <taxon>Candidatus Brocadiales</taxon>
        <taxon>Candidatus Scalinduaceae</taxon>
        <taxon>Candidatus Scalindua</taxon>
    </lineage>
</organism>
<dbReference type="AlphaFoldDB" id="A0A286U196"/>
<gene>
    <name evidence="2" type="ORF">SCALIN_C28_0111</name>
</gene>
<dbReference type="InterPro" id="IPR014729">
    <property type="entry name" value="Rossmann-like_a/b/a_fold"/>
</dbReference>
<dbReference type="PANTHER" id="PTHR43169:SF2">
    <property type="entry name" value="NAD_GMP SYNTHASE DOMAIN-CONTAINING PROTEIN"/>
    <property type="match status" value="1"/>
</dbReference>
<keyword evidence="3" id="KW-1185">Reference proteome</keyword>
<dbReference type="Proteomes" id="UP000218542">
    <property type="component" value="Unassembled WGS sequence"/>
</dbReference>
<sequence length="295" mass="33074">MKHDNQVIEKISTILAKNSEESGSVLTGKLEKLSKQLSRLLPDGIIVAFSGGIDSAMLLWAAKRVKDENGGRLLAVTTDSPSLSRTELEAALKFAKDLNVDHRIKKSEELLDEKYIQNDYDRCYYCKTELFDITGSISKNDKYKWVLYGYNLSDGDDVRPGHKAALENNVISPLADAGFTKEDIRAVLRSNHLAIAEKAASPCLSSRIMTGISITERRLNDIEDMEAILRKTGIKIFRVRLCQENRGLFLRIESVPEEMQAVLEQHEVLVAEGKKRGYKWVTLDLEPYRIGGGVS</sequence>
<dbReference type="PIRSF" id="PIRSF006661">
    <property type="entry name" value="PP-lp_UCP006661"/>
    <property type="match status" value="1"/>
</dbReference>
<dbReference type="PANTHER" id="PTHR43169">
    <property type="entry name" value="EXSB FAMILY PROTEIN"/>
    <property type="match status" value="1"/>
</dbReference>
<dbReference type="NCBIfam" id="TIGR00268">
    <property type="entry name" value="ATP-dependent sacrificial sulfur transferase LarE"/>
    <property type="match status" value="1"/>
</dbReference>
<dbReference type="Gene3D" id="3.40.50.620">
    <property type="entry name" value="HUPs"/>
    <property type="match status" value="1"/>
</dbReference>
<evidence type="ECO:0000313" key="2">
    <source>
        <dbReference type="EMBL" id="GAX61909.1"/>
    </source>
</evidence>
<accession>A0A286U196</accession>
<evidence type="ECO:0000313" key="3">
    <source>
        <dbReference type="Proteomes" id="UP000218542"/>
    </source>
</evidence>
<name>A0A286U196_9BACT</name>
<protein>
    <submittedName>
        <fullName evidence="2">ATP-utilizing enzymes of the PP-loop superfamily</fullName>
    </submittedName>
</protein>
<dbReference type="OrthoDB" id="9776919at2"/>
<dbReference type="SUPFAM" id="SSF52402">
    <property type="entry name" value="Adenine nucleotide alpha hydrolases-like"/>
    <property type="match status" value="1"/>
</dbReference>
<evidence type="ECO:0000256" key="1">
    <source>
        <dbReference type="PIRSR" id="PIRSR006661-1"/>
    </source>
</evidence>